<feature type="transmembrane region" description="Helical" evidence="3">
    <location>
        <begin position="68"/>
        <end position="87"/>
    </location>
</feature>
<protein>
    <recommendedName>
        <fullName evidence="1">diguanylate cyclase</fullName>
        <ecNumber evidence="1">2.7.7.65</ecNumber>
    </recommendedName>
</protein>
<proteinExistence type="predicted"/>
<keyword evidence="3" id="KW-0812">Transmembrane</keyword>
<comment type="catalytic activity">
    <reaction evidence="2">
        <text>2 GTP = 3',3'-c-di-GMP + 2 diphosphate</text>
        <dbReference type="Rhea" id="RHEA:24898"/>
        <dbReference type="ChEBI" id="CHEBI:33019"/>
        <dbReference type="ChEBI" id="CHEBI:37565"/>
        <dbReference type="ChEBI" id="CHEBI:58805"/>
        <dbReference type="EC" id="2.7.7.65"/>
    </reaction>
</comment>
<reference evidence="6" key="1">
    <citation type="journal article" date="2019" name="Int. J. Syst. Evol. Microbiol.">
        <title>The Global Catalogue of Microorganisms (GCM) 10K type strain sequencing project: providing services to taxonomists for standard genome sequencing and annotation.</title>
        <authorList>
            <consortium name="The Broad Institute Genomics Platform"/>
            <consortium name="The Broad Institute Genome Sequencing Center for Infectious Disease"/>
            <person name="Wu L."/>
            <person name="Ma J."/>
        </authorList>
    </citation>
    <scope>NUCLEOTIDE SEQUENCE [LARGE SCALE GENOMIC DNA]</scope>
    <source>
        <strain evidence="6">JCM 32226</strain>
    </source>
</reference>
<feature type="domain" description="GGDEF" evidence="4">
    <location>
        <begin position="380"/>
        <end position="504"/>
    </location>
</feature>
<sequence>MMPSHDFSLLSWLLFFSAGLMLGLALFSSRQRHYPVAHWFTWLALAMSLYSLGYGMELATGDLVQLKFWLNVEFLGATFLPALLLLLSYAYQYHRHPPMTYRLLLLGTSAVNLAIQLGNDYHHLNLVDIQFSVTDGLTLSQLTFGPWYYLHLLYANLASLVTLLVFYRNWRRSARFHSRQALALLCGAAIPWLGYLISLAPLTNQLQLDWCVMSFGFSGICFSYGLFRYRFTHLPPIGREQVFDEISEAVVVLDSHGRLLDFNQQAVNLYPALSRTLIGTASEPLLKELLPLLQQDSQARASLTKQGRQYEVRCHRIRQEGPHTVGYALLMHDVTDRHQLLLQLRHQAEVDELTGVNNRRKILSLLEEAIAQLWQEGHRQPLSLILFDLDFFKRLNDSQGHQLGDQMLKRLASLVQETLMPGEALGRYGGDEFLLLLPGKTPSEALALAQRLNQLIQQQLTLSLSLGVAGYQLQDSAHSLIQRADLALYQAKAKGRGQACQLADTGLLADEGLA</sequence>
<dbReference type="InterPro" id="IPR050469">
    <property type="entry name" value="Diguanylate_Cyclase"/>
</dbReference>
<gene>
    <name evidence="5" type="ORF">GCM10023095_23210</name>
</gene>
<keyword evidence="3" id="KW-0472">Membrane</keyword>
<dbReference type="Proteomes" id="UP001501321">
    <property type="component" value="Unassembled WGS sequence"/>
</dbReference>
<name>A0ABP8QC09_9GAMM</name>
<dbReference type="Pfam" id="PF00990">
    <property type="entry name" value="GGDEF"/>
    <property type="match status" value="1"/>
</dbReference>
<dbReference type="InterPro" id="IPR043128">
    <property type="entry name" value="Rev_trsase/Diguanyl_cyclase"/>
</dbReference>
<evidence type="ECO:0000313" key="6">
    <source>
        <dbReference type="Proteomes" id="UP001501321"/>
    </source>
</evidence>
<dbReference type="PANTHER" id="PTHR45138:SF9">
    <property type="entry name" value="DIGUANYLATE CYCLASE DGCM-RELATED"/>
    <property type="match status" value="1"/>
</dbReference>
<keyword evidence="6" id="KW-1185">Reference proteome</keyword>
<feature type="transmembrane region" description="Helical" evidence="3">
    <location>
        <begin position="6"/>
        <end position="27"/>
    </location>
</feature>
<dbReference type="Gene3D" id="3.30.450.20">
    <property type="entry name" value="PAS domain"/>
    <property type="match status" value="1"/>
</dbReference>
<dbReference type="SUPFAM" id="SSF55073">
    <property type="entry name" value="Nucleotide cyclase"/>
    <property type="match status" value="1"/>
</dbReference>
<dbReference type="EC" id="2.7.7.65" evidence="1"/>
<evidence type="ECO:0000256" key="1">
    <source>
        <dbReference type="ARBA" id="ARBA00012528"/>
    </source>
</evidence>
<accession>A0ABP8QC09</accession>
<dbReference type="EMBL" id="BAABFC010000014">
    <property type="protein sequence ID" value="GAA4500863.1"/>
    <property type="molecule type" value="Genomic_DNA"/>
</dbReference>
<comment type="caution">
    <text evidence="5">The sequence shown here is derived from an EMBL/GenBank/DDBJ whole genome shotgun (WGS) entry which is preliminary data.</text>
</comment>
<feature type="transmembrane region" description="Helical" evidence="3">
    <location>
        <begin position="147"/>
        <end position="170"/>
    </location>
</feature>
<dbReference type="InterPro" id="IPR000160">
    <property type="entry name" value="GGDEF_dom"/>
</dbReference>
<dbReference type="InterPro" id="IPR029787">
    <property type="entry name" value="Nucleotide_cyclase"/>
</dbReference>
<evidence type="ECO:0000256" key="2">
    <source>
        <dbReference type="ARBA" id="ARBA00034247"/>
    </source>
</evidence>
<dbReference type="InterPro" id="IPR035965">
    <property type="entry name" value="PAS-like_dom_sf"/>
</dbReference>
<evidence type="ECO:0000256" key="3">
    <source>
        <dbReference type="SAM" id="Phobius"/>
    </source>
</evidence>
<dbReference type="NCBIfam" id="TIGR00254">
    <property type="entry name" value="GGDEF"/>
    <property type="match status" value="1"/>
</dbReference>
<dbReference type="Pfam" id="PF16927">
    <property type="entry name" value="HisKA_7TM"/>
    <property type="match status" value="1"/>
</dbReference>
<feature type="transmembrane region" description="Helical" evidence="3">
    <location>
        <begin position="182"/>
        <end position="201"/>
    </location>
</feature>
<evidence type="ECO:0000313" key="5">
    <source>
        <dbReference type="EMBL" id="GAA4500863.1"/>
    </source>
</evidence>
<feature type="transmembrane region" description="Helical" evidence="3">
    <location>
        <begin position="39"/>
        <end position="56"/>
    </location>
</feature>
<dbReference type="PROSITE" id="PS50887">
    <property type="entry name" value="GGDEF"/>
    <property type="match status" value="1"/>
</dbReference>
<dbReference type="Gene3D" id="3.30.70.270">
    <property type="match status" value="1"/>
</dbReference>
<organism evidence="5 6">
    <name type="scientific">Pseudaeromonas paramecii</name>
    <dbReference type="NCBI Taxonomy" id="2138166"/>
    <lineage>
        <taxon>Bacteria</taxon>
        <taxon>Pseudomonadati</taxon>
        <taxon>Pseudomonadota</taxon>
        <taxon>Gammaproteobacteria</taxon>
        <taxon>Aeromonadales</taxon>
        <taxon>Aeromonadaceae</taxon>
        <taxon>Pseudaeromonas</taxon>
    </lineage>
</organism>
<keyword evidence="3" id="KW-1133">Transmembrane helix</keyword>
<dbReference type="SUPFAM" id="SSF55785">
    <property type="entry name" value="PYP-like sensor domain (PAS domain)"/>
    <property type="match status" value="1"/>
</dbReference>
<dbReference type="PANTHER" id="PTHR45138">
    <property type="entry name" value="REGULATORY COMPONENTS OF SENSORY TRANSDUCTION SYSTEM"/>
    <property type="match status" value="1"/>
</dbReference>
<dbReference type="SMART" id="SM00267">
    <property type="entry name" value="GGDEF"/>
    <property type="match status" value="1"/>
</dbReference>
<evidence type="ECO:0000259" key="4">
    <source>
        <dbReference type="PROSITE" id="PS50887"/>
    </source>
</evidence>
<dbReference type="CDD" id="cd01949">
    <property type="entry name" value="GGDEF"/>
    <property type="match status" value="1"/>
</dbReference>
<dbReference type="InterPro" id="IPR031621">
    <property type="entry name" value="HisKA_7TM"/>
</dbReference>
<dbReference type="RefSeq" id="WP_345013246.1">
    <property type="nucleotide sequence ID" value="NZ_BAABFC010000014.1"/>
</dbReference>